<evidence type="ECO:0000313" key="1">
    <source>
        <dbReference type="EMBL" id="MDU0250246.1"/>
    </source>
</evidence>
<evidence type="ECO:0000313" key="4">
    <source>
        <dbReference type="Proteomes" id="UP000285777"/>
    </source>
</evidence>
<proteinExistence type="predicted"/>
<organism evidence="1 6">
    <name type="scientific">Phocaeicola vulgatus</name>
    <name type="common">Bacteroides vulgatus</name>
    <dbReference type="NCBI Taxonomy" id="821"/>
    <lineage>
        <taxon>Bacteria</taxon>
        <taxon>Pseudomonadati</taxon>
        <taxon>Bacteroidota</taxon>
        <taxon>Bacteroidia</taxon>
        <taxon>Bacteroidales</taxon>
        <taxon>Bacteroidaceae</taxon>
        <taxon>Phocaeicola</taxon>
    </lineage>
</organism>
<dbReference type="EMBL" id="JABWDJ010000226">
    <property type="protein sequence ID" value="NVB76176.1"/>
    <property type="molecule type" value="Genomic_DNA"/>
</dbReference>
<comment type="caution">
    <text evidence="1">The sequence shown here is derived from an EMBL/GenBank/DDBJ whole genome shotgun (WGS) entry which is preliminary data.</text>
</comment>
<reference evidence="3 4" key="1">
    <citation type="submission" date="2018-08" db="EMBL/GenBank/DDBJ databases">
        <title>A genome reference for cultivated species of the human gut microbiota.</title>
        <authorList>
            <person name="Zou Y."/>
            <person name="Xue W."/>
            <person name="Luo G."/>
        </authorList>
    </citation>
    <scope>NUCLEOTIDE SEQUENCE [LARGE SCALE GENOMIC DNA]</scope>
    <source>
        <strain evidence="3 4">AM13-21</strain>
    </source>
</reference>
<dbReference type="OMA" id="VYRIDWK"/>
<evidence type="ECO:0000313" key="6">
    <source>
        <dbReference type="Proteomes" id="UP001181258"/>
    </source>
</evidence>
<evidence type="ECO:0000313" key="3">
    <source>
        <dbReference type="EMBL" id="RHI84798.1"/>
    </source>
</evidence>
<reference evidence="1" key="4">
    <citation type="submission" date="2023-10" db="EMBL/GenBank/DDBJ databases">
        <title>Genome of potential pathogenic bacteria in Crohn's disease.</title>
        <authorList>
            <person name="Rodriguez-Palacios A."/>
        </authorList>
    </citation>
    <scope>NUCLEOTIDE SEQUENCE</scope>
    <source>
        <strain evidence="1">CavFT-hAR107</strain>
    </source>
</reference>
<reference evidence="2 5" key="2">
    <citation type="submission" date="2020-04" db="EMBL/GenBank/DDBJ databases">
        <authorList>
            <person name="Pieper L."/>
        </authorList>
    </citation>
    <scope>NUCLEOTIDE SEQUENCE [LARGE SCALE GENOMIC DNA]</scope>
    <source>
        <strain evidence="2 5">B33</strain>
    </source>
</reference>
<name>A0A380Z4P5_PHOVU</name>
<dbReference type="Proteomes" id="UP000524321">
    <property type="component" value="Unassembled WGS sequence"/>
</dbReference>
<gene>
    <name evidence="1" type="primary">tnpB</name>
    <name evidence="3" type="ORF">DW150_19865</name>
    <name evidence="2" type="ORF">HUV05_22285</name>
    <name evidence="1" type="ORF">RVY68_16530</name>
</gene>
<dbReference type="Proteomes" id="UP000285777">
    <property type="component" value="Unassembled WGS sequence"/>
</dbReference>
<dbReference type="RefSeq" id="WP_005838966.1">
    <property type="nucleotide sequence ID" value="NZ_BAABZK010000001.1"/>
</dbReference>
<dbReference type="GeneID" id="5304983"/>
<dbReference type="EMBL" id="JAWDHD010000012">
    <property type="protein sequence ID" value="MDU0250246.1"/>
    <property type="molecule type" value="Genomic_DNA"/>
</dbReference>
<dbReference type="Pfam" id="PF05717">
    <property type="entry name" value="TnpB_IS66"/>
    <property type="match status" value="1"/>
</dbReference>
<protein>
    <submittedName>
        <fullName evidence="1">IS66 family insertion sequence element accessory protein TnpB</fullName>
    </submittedName>
</protein>
<reference evidence="2 5" key="3">
    <citation type="submission" date="2020-07" db="EMBL/GenBank/DDBJ databases">
        <title>Bacterial metabolism rescues the inhibition of intestinal drug absorption by food and drug additives.</title>
        <authorList>
            <person name="Zou L."/>
            <person name="Spanogiannopoulos P."/>
            <person name="Chien H.-C."/>
            <person name="Pieper L.M."/>
            <person name="Cai W."/>
            <person name="Khuri N."/>
            <person name="Pottel J."/>
            <person name="Vora B."/>
            <person name="Ni Z."/>
            <person name="Tsakalozou E."/>
            <person name="Zhang W."/>
            <person name="Shoichet B.K."/>
            <person name="Giacomini K.M."/>
            <person name="Turnbaugh P.J."/>
        </authorList>
    </citation>
    <scope>NUCLEOTIDE SEQUENCE [LARGE SCALE GENOMIC DNA]</scope>
    <source>
        <strain evidence="2 5">B33</strain>
    </source>
</reference>
<evidence type="ECO:0000313" key="2">
    <source>
        <dbReference type="EMBL" id="NVB76176.1"/>
    </source>
</evidence>
<dbReference type="InterPro" id="IPR008878">
    <property type="entry name" value="Transposase_IS66_Orf2"/>
</dbReference>
<sequence>MLSVTGFNHFYCIRDFTDMRCKHSRVLSVIRERLHREPNDGDVFIVMSRNRRIVRMFSFDNRSYSLFEKKFVAGYQFMKVERNGADTVYRIDWKDVALILEIPITKMLKIR</sequence>
<dbReference type="AlphaFoldDB" id="A0A380Z4P5"/>
<dbReference type="Proteomes" id="UP001181258">
    <property type="component" value="Unassembled WGS sequence"/>
</dbReference>
<dbReference type="EMBL" id="QRLF01000044">
    <property type="protein sequence ID" value="RHI84798.1"/>
    <property type="molecule type" value="Genomic_DNA"/>
</dbReference>
<accession>A0A380Z4P5</accession>
<evidence type="ECO:0000313" key="5">
    <source>
        <dbReference type="Proteomes" id="UP000524321"/>
    </source>
</evidence>